<accession>A0A2L2X9E1</accession>
<keyword evidence="12 19" id="KW-1133">Transmembrane helix</keyword>
<keyword evidence="8 19" id="KW-0169">Cobalamin biosynthesis</keyword>
<keyword evidence="21" id="KW-1185">Reference proteome</keyword>
<evidence type="ECO:0000256" key="14">
    <source>
        <dbReference type="ARBA" id="ARBA00025228"/>
    </source>
</evidence>
<evidence type="ECO:0000256" key="2">
    <source>
        <dbReference type="ARBA" id="ARBA00004651"/>
    </source>
</evidence>
<proteinExistence type="inferred from homology"/>
<dbReference type="AlphaFoldDB" id="A0A2L2X9E1"/>
<evidence type="ECO:0000256" key="19">
    <source>
        <dbReference type="HAMAP-Rule" id="MF_00719"/>
    </source>
</evidence>
<reference evidence="21" key="1">
    <citation type="submission" date="2018-02" db="EMBL/GenBank/DDBJ databases">
        <title>Genome sequence of Desulfocucumis palustris strain NAW-5.</title>
        <authorList>
            <person name="Watanabe M."/>
            <person name="Kojima H."/>
            <person name="Fukui M."/>
        </authorList>
    </citation>
    <scope>NUCLEOTIDE SEQUENCE [LARGE SCALE GENOMIC DNA]</scope>
    <source>
        <strain evidence="21">NAW-5</strain>
    </source>
</reference>
<evidence type="ECO:0000313" key="20">
    <source>
        <dbReference type="EMBL" id="GBF32748.1"/>
    </source>
</evidence>
<keyword evidence="11 19" id="KW-0460">Magnesium</keyword>
<evidence type="ECO:0000256" key="12">
    <source>
        <dbReference type="ARBA" id="ARBA00022989"/>
    </source>
</evidence>
<feature type="transmembrane region" description="Helical" evidence="19">
    <location>
        <begin position="105"/>
        <end position="123"/>
    </location>
</feature>
<evidence type="ECO:0000256" key="7">
    <source>
        <dbReference type="ARBA" id="ARBA00022475"/>
    </source>
</evidence>
<dbReference type="GO" id="GO:0005886">
    <property type="term" value="C:plasma membrane"/>
    <property type="evidence" value="ECO:0007669"/>
    <property type="project" value="UniProtKB-SubCell"/>
</dbReference>
<dbReference type="GO" id="GO:0009236">
    <property type="term" value="P:cobalamin biosynthetic process"/>
    <property type="evidence" value="ECO:0007669"/>
    <property type="project" value="UniProtKB-UniRule"/>
</dbReference>
<dbReference type="HAMAP" id="MF_00719">
    <property type="entry name" value="CobS"/>
    <property type="match status" value="1"/>
</dbReference>
<name>A0A2L2X9E1_9FIRM</name>
<evidence type="ECO:0000256" key="8">
    <source>
        <dbReference type="ARBA" id="ARBA00022573"/>
    </source>
</evidence>
<feature type="transmembrane region" description="Helical" evidence="19">
    <location>
        <begin position="176"/>
        <end position="209"/>
    </location>
</feature>
<evidence type="ECO:0000256" key="4">
    <source>
        <dbReference type="ARBA" id="ARBA00010561"/>
    </source>
</evidence>
<comment type="caution">
    <text evidence="20">The sequence shown here is derived from an EMBL/GenBank/DDBJ whole genome shotgun (WGS) entry which is preliminary data.</text>
</comment>
<feature type="transmembrane region" description="Helical" evidence="19">
    <location>
        <begin position="230"/>
        <end position="251"/>
    </location>
</feature>
<sequence length="254" mass="26968">MNKFLLALQMLTRIHVREVPYDEKAAGQSVMFFPLVGLLLGGLSAGVYFLSALVFPPPATAAIAVLALVIATGGLHLDGFMDTMDGVLSGRPRERKLEIMKDSRVGAFGALGAVCLLLLKFSLVLSLPGELVPRLLIIAPVISRWSMACAVTGFPYARPEGLGKSHANFSGKTELWVASLTALIFSGAAGGPGGIVLFALGGLLTQLLCRRLVGQLGGLTGDTYGATNEIVEVAVLFMFFPVYKLGLNFLWPIF</sequence>
<evidence type="ECO:0000256" key="15">
    <source>
        <dbReference type="ARBA" id="ARBA00032605"/>
    </source>
</evidence>
<dbReference type="RefSeq" id="WP_104371224.1">
    <property type="nucleotide sequence ID" value="NZ_BFAV01000045.1"/>
</dbReference>
<evidence type="ECO:0000256" key="13">
    <source>
        <dbReference type="ARBA" id="ARBA00023136"/>
    </source>
</evidence>
<protein>
    <recommendedName>
        <fullName evidence="6 19">Adenosylcobinamide-GDP ribazoletransferase</fullName>
        <ecNumber evidence="5 19">2.7.8.26</ecNumber>
    </recommendedName>
    <alternativeName>
        <fullName evidence="16 19">Cobalamin synthase</fullName>
    </alternativeName>
    <alternativeName>
        <fullName evidence="15 19">Cobalamin-5'-phosphate synthase</fullName>
    </alternativeName>
</protein>
<dbReference type="OrthoDB" id="9794626at2"/>
<evidence type="ECO:0000256" key="18">
    <source>
        <dbReference type="ARBA" id="ARBA00049504"/>
    </source>
</evidence>
<comment type="cofactor">
    <cofactor evidence="1 19">
        <name>Mg(2+)</name>
        <dbReference type="ChEBI" id="CHEBI:18420"/>
    </cofactor>
</comment>
<dbReference type="Pfam" id="PF02654">
    <property type="entry name" value="CobS"/>
    <property type="match status" value="1"/>
</dbReference>
<comment type="subcellular location">
    <subcellularLocation>
        <location evidence="2 19">Cell membrane</location>
        <topology evidence="2 19">Multi-pass membrane protein</topology>
    </subcellularLocation>
</comment>
<evidence type="ECO:0000256" key="17">
    <source>
        <dbReference type="ARBA" id="ARBA00048623"/>
    </source>
</evidence>
<dbReference type="NCBIfam" id="TIGR00317">
    <property type="entry name" value="cobS"/>
    <property type="match status" value="1"/>
</dbReference>
<keyword evidence="9 19" id="KW-0808">Transferase</keyword>
<dbReference type="InterPro" id="IPR003805">
    <property type="entry name" value="CobS"/>
</dbReference>
<comment type="function">
    <text evidence="14 19">Joins adenosylcobinamide-GDP and alpha-ribazole to generate adenosylcobalamin (Ado-cobalamin). Also synthesizes adenosylcobalamin 5'-phosphate from adenosylcobinamide-GDP and alpha-ribazole 5'-phosphate.</text>
</comment>
<dbReference type="UniPathway" id="UPA00148">
    <property type="reaction ID" value="UER00238"/>
</dbReference>
<dbReference type="PANTHER" id="PTHR34148:SF1">
    <property type="entry name" value="ADENOSYLCOBINAMIDE-GDP RIBAZOLETRANSFERASE"/>
    <property type="match status" value="1"/>
</dbReference>
<evidence type="ECO:0000256" key="5">
    <source>
        <dbReference type="ARBA" id="ARBA00013200"/>
    </source>
</evidence>
<dbReference type="Proteomes" id="UP000239549">
    <property type="component" value="Unassembled WGS sequence"/>
</dbReference>
<evidence type="ECO:0000256" key="9">
    <source>
        <dbReference type="ARBA" id="ARBA00022679"/>
    </source>
</evidence>
<dbReference type="GO" id="GO:0008818">
    <property type="term" value="F:cobalamin 5'-phosphate synthase activity"/>
    <property type="evidence" value="ECO:0007669"/>
    <property type="project" value="UniProtKB-UniRule"/>
</dbReference>
<comment type="catalytic activity">
    <reaction evidence="17 19">
        <text>alpha-ribazole + adenosylcob(III)inamide-GDP = adenosylcob(III)alamin + GMP + H(+)</text>
        <dbReference type="Rhea" id="RHEA:16049"/>
        <dbReference type="ChEBI" id="CHEBI:10329"/>
        <dbReference type="ChEBI" id="CHEBI:15378"/>
        <dbReference type="ChEBI" id="CHEBI:18408"/>
        <dbReference type="ChEBI" id="CHEBI:58115"/>
        <dbReference type="ChEBI" id="CHEBI:60487"/>
        <dbReference type="EC" id="2.7.8.26"/>
    </reaction>
</comment>
<evidence type="ECO:0000256" key="16">
    <source>
        <dbReference type="ARBA" id="ARBA00032853"/>
    </source>
</evidence>
<dbReference type="EMBL" id="BFAV01000045">
    <property type="protein sequence ID" value="GBF32748.1"/>
    <property type="molecule type" value="Genomic_DNA"/>
</dbReference>
<evidence type="ECO:0000256" key="3">
    <source>
        <dbReference type="ARBA" id="ARBA00004663"/>
    </source>
</evidence>
<organism evidence="20 21">
    <name type="scientific">Desulfocucumis palustris</name>
    <dbReference type="NCBI Taxonomy" id="1898651"/>
    <lineage>
        <taxon>Bacteria</taxon>
        <taxon>Bacillati</taxon>
        <taxon>Bacillota</taxon>
        <taxon>Clostridia</taxon>
        <taxon>Eubacteriales</taxon>
        <taxon>Desulfocucumaceae</taxon>
        <taxon>Desulfocucumis</taxon>
    </lineage>
</organism>
<evidence type="ECO:0000256" key="11">
    <source>
        <dbReference type="ARBA" id="ARBA00022842"/>
    </source>
</evidence>
<comment type="similarity">
    <text evidence="4 19">Belongs to the CobS family.</text>
</comment>
<keyword evidence="13 19" id="KW-0472">Membrane</keyword>
<comment type="pathway">
    <text evidence="3 19">Cofactor biosynthesis; adenosylcobalamin biosynthesis; adenosylcobalamin from cob(II)yrinate a,c-diamide: step 7/7.</text>
</comment>
<dbReference type="GO" id="GO:0051073">
    <property type="term" value="F:adenosylcobinamide-GDP ribazoletransferase activity"/>
    <property type="evidence" value="ECO:0007669"/>
    <property type="project" value="UniProtKB-UniRule"/>
</dbReference>
<keyword evidence="7 19" id="KW-1003">Cell membrane</keyword>
<keyword evidence="10 19" id="KW-0812">Transmembrane</keyword>
<feature type="transmembrane region" description="Helical" evidence="19">
    <location>
        <begin position="32"/>
        <end position="55"/>
    </location>
</feature>
<evidence type="ECO:0000256" key="6">
    <source>
        <dbReference type="ARBA" id="ARBA00015850"/>
    </source>
</evidence>
<feature type="transmembrane region" description="Helical" evidence="19">
    <location>
        <begin position="62"/>
        <end position="81"/>
    </location>
</feature>
<comment type="catalytic activity">
    <reaction evidence="18 19">
        <text>alpha-ribazole 5'-phosphate + adenosylcob(III)inamide-GDP = adenosylcob(III)alamin 5'-phosphate + GMP + H(+)</text>
        <dbReference type="Rhea" id="RHEA:23560"/>
        <dbReference type="ChEBI" id="CHEBI:15378"/>
        <dbReference type="ChEBI" id="CHEBI:57918"/>
        <dbReference type="ChEBI" id="CHEBI:58115"/>
        <dbReference type="ChEBI" id="CHEBI:60487"/>
        <dbReference type="ChEBI" id="CHEBI:60493"/>
        <dbReference type="EC" id="2.7.8.26"/>
    </reaction>
</comment>
<evidence type="ECO:0000256" key="10">
    <source>
        <dbReference type="ARBA" id="ARBA00022692"/>
    </source>
</evidence>
<evidence type="ECO:0000256" key="1">
    <source>
        <dbReference type="ARBA" id="ARBA00001946"/>
    </source>
</evidence>
<dbReference type="EC" id="2.7.8.26" evidence="5 19"/>
<evidence type="ECO:0000313" key="21">
    <source>
        <dbReference type="Proteomes" id="UP000239549"/>
    </source>
</evidence>
<dbReference type="PANTHER" id="PTHR34148">
    <property type="entry name" value="ADENOSYLCOBINAMIDE-GDP RIBAZOLETRANSFERASE"/>
    <property type="match status" value="1"/>
</dbReference>
<gene>
    <name evidence="19" type="primary">cobS</name>
    <name evidence="20" type="ORF">DCCM_0944</name>
</gene>